<proteinExistence type="predicted"/>
<keyword evidence="2" id="KW-1185">Reference proteome</keyword>
<sequence length="63" mass="7651">MFLTTWFQSSPPSATEKVAKLRLHLRHRSLQELEQRNIVEYDGDDDLVKEGLRFREKWEDFQE</sequence>
<dbReference type="Proteomes" id="UP000218083">
    <property type="component" value="Unassembled WGS sequence"/>
</dbReference>
<name>A0A2A2FA61_9EURY</name>
<evidence type="ECO:0000313" key="2">
    <source>
        <dbReference type="Proteomes" id="UP000218083"/>
    </source>
</evidence>
<protein>
    <submittedName>
        <fullName evidence="1">Uncharacterized protein</fullName>
    </submittedName>
</protein>
<dbReference type="AlphaFoldDB" id="A0A2A2FA61"/>
<gene>
    <name evidence="1" type="ORF">CK500_14310</name>
</gene>
<dbReference type="EMBL" id="NSKC01000010">
    <property type="protein sequence ID" value="PAU81475.1"/>
    <property type="molecule type" value="Genomic_DNA"/>
</dbReference>
<comment type="caution">
    <text evidence="1">The sequence shown here is derived from an EMBL/GenBank/DDBJ whole genome shotgun (WGS) entry which is preliminary data.</text>
</comment>
<reference evidence="1 2" key="1">
    <citation type="submission" date="2017-08" db="EMBL/GenBank/DDBJ databases">
        <title>The strain WRN001 was isolated from Binhai saline alkaline soil, Tianjin, China.</title>
        <authorList>
            <person name="Liu D."/>
            <person name="Zhang G."/>
        </authorList>
    </citation>
    <scope>NUCLEOTIDE SEQUENCE [LARGE SCALE GENOMIC DNA]</scope>
    <source>
        <strain evidence="1 2">WN019</strain>
    </source>
</reference>
<evidence type="ECO:0000313" key="1">
    <source>
        <dbReference type="EMBL" id="PAU81475.1"/>
    </source>
</evidence>
<accession>A0A2A2FA61</accession>
<organism evidence="1 2">
    <name type="scientific">Halorubrum salipaludis</name>
    <dbReference type="NCBI Taxonomy" id="2032630"/>
    <lineage>
        <taxon>Archaea</taxon>
        <taxon>Methanobacteriati</taxon>
        <taxon>Methanobacteriota</taxon>
        <taxon>Stenosarchaea group</taxon>
        <taxon>Halobacteria</taxon>
        <taxon>Halobacteriales</taxon>
        <taxon>Haloferacaceae</taxon>
        <taxon>Halorubrum</taxon>
    </lineage>
</organism>